<gene>
    <name evidence="1" type="ORF">ANANG_G00253260</name>
</gene>
<comment type="caution">
    <text evidence="1">The sequence shown here is derived from an EMBL/GenBank/DDBJ whole genome shotgun (WGS) entry which is preliminary data.</text>
</comment>
<evidence type="ECO:0000313" key="1">
    <source>
        <dbReference type="EMBL" id="KAG5836314.1"/>
    </source>
</evidence>
<dbReference type="AlphaFoldDB" id="A0A9D3LSS1"/>
<reference evidence="1" key="1">
    <citation type="submission" date="2021-01" db="EMBL/GenBank/DDBJ databases">
        <title>A chromosome-scale assembly of European eel, Anguilla anguilla.</title>
        <authorList>
            <person name="Henkel C."/>
            <person name="Jong-Raadsen S.A."/>
            <person name="Dufour S."/>
            <person name="Weltzien F.-A."/>
            <person name="Palstra A.P."/>
            <person name="Pelster B."/>
            <person name="Spaink H.P."/>
            <person name="Van Den Thillart G.E."/>
            <person name="Jansen H."/>
            <person name="Zahm M."/>
            <person name="Klopp C."/>
            <person name="Cedric C."/>
            <person name="Louis A."/>
            <person name="Berthelot C."/>
            <person name="Parey E."/>
            <person name="Roest Crollius H."/>
            <person name="Montfort J."/>
            <person name="Robinson-Rechavi M."/>
            <person name="Bucao C."/>
            <person name="Bouchez O."/>
            <person name="Gislard M."/>
            <person name="Lluch J."/>
            <person name="Milhes M."/>
            <person name="Lampietro C."/>
            <person name="Lopez Roques C."/>
            <person name="Donnadieu C."/>
            <person name="Braasch I."/>
            <person name="Desvignes T."/>
            <person name="Postlethwait J."/>
            <person name="Bobe J."/>
            <person name="Guiguen Y."/>
            <person name="Dirks R."/>
        </authorList>
    </citation>
    <scope>NUCLEOTIDE SEQUENCE</scope>
    <source>
        <strain evidence="1">Tag_6206</strain>
        <tissue evidence="1">Liver</tissue>
    </source>
</reference>
<dbReference type="Proteomes" id="UP001044222">
    <property type="component" value="Chromosome 14"/>
</dbReference>
<proteinExistence type="predicted"/>
<sequence length="105" mass="11679">MAKINIIALLPMYLEKVSKQKYISPCSANISNSKQPYYKLALKTSHPVNVWGAGFFLSIHVIQQFQNESARTAVFFVTCTVLAMDPLYADYLGLLTRGCILEGSS</sequence>
<evidence type="ECO:0000313" key="2">
    <source>
        <dbReference type="Proteomes" id="UP001044222"/>
    </source>
</evidence>
<keyword evidence="2" id="KW-1185">Reference proteome</keyword>
<protein>
    <submittedName>
        <fullName evidence="1">Uncharacterized protein</fullName>
    </submittedName>
</protein>
<name>A0A9D3LSS1_ANGAN</name>
<accession>A0A9D3LSS1</accession>
<dbReference type="EMBL" id="JAFIRN010000014">
    <property type="protein sequence ID" value="KAG5836314.1"/>
    <property type="molecule type" value="Genomic_DNA"/>
</dbReference>
<organism evidence="1 2">
    <name type="scientific">Anguilla anguilla</name>
    <name type="common">European freshwater eel</name>
    <name type="synonym">Muraena anguilla</name>
    <dbReference type="NCBI Taxonomy" id="7936"/>
    <lineage>
        <taxon>Eukaryota</taxon>
        <taxon>Metazoa</taxon>
        <taxon>Chordata</taxon>
        <taxon>Craniata</taxon>
        <taxon>Vertebrata</taxon>
        <taxon>Euteleostomi</taxon>
        <taxon>Actinopterygii</taxon>
        <taxon>Neopterygii</taxon>
        <taxon>Teleostei</taxon>
        <taxon>Anguilliformes</taxon>
        <taxon>Anguillidae</taxon>
        <taxon>Anguilla</taxon>
    </lineage>
</organism>